<evidence type="ECO:0000256" key="8">
    <source>
        <dbReference type="RuleBase" id="RU362002"/>
    </source>
</evidence>
<keyword evidence="5 8" id="KW-1133">Transmembrane helix</keyword>
<evidence type="ECO:0000259" key="9">
    <source>
        <dbReference type="Pfam" id="PF00909"/>
    </source>
</evidence>
<keyword evidence="7 8" id="KW-0924">Ammonia transport</keyword>
<protein>
    <recommendedName>
        <fullName evidence="8">Ammonium transporter</fullName>
    </recommendedName>
</protein>
<comment type="similarity">
    <text evidence="2 8">Belongs to the ammonia transporter channel (TC 1.A.11.2) family.</text>
</comment>
<feature type="domain" description="Ammonium transporter AmtB-like" evidence="9">
    <location>
        <begin position="33"/>
        <end position="452"/>
    </location>
</feature>
<dbReference type="eggNOG" id="KOG0682">
    <property type="taxonomic scope" value="Eukaryota"/>
</dbReference>
<gene>
    <name evidence="10" type="ORF">Esi_0021_0003</name>
</gene>
<dbReference type="OMA" id="RANYNAY"/>
<dbReference type="GO" id="GO:0008519">
    <property type="term" value="F:ammonium channel activity"/>
    <property type="evidence" value="ECO:0007669"/>
    <property type="project" value="InterPro"/>
</dbReference>
<feature type="transmembrane region" description="Helical" evidence="8">
    <location>
        <begin position="184"/>
        <end position="214"/>
    </location>
</feature>
<dbReference type="EMBL" id="FN648387">
    <property type="protein sequence ID" value="CBJ26089.1"/>
    <property type="molecule type" value="Genomic_DNA"/>
</dbReference>
<feature type="transmembrane region" description="Helical" evidence="8">
    <location>
        <begin position="31"/>
        <end position="51"/>
    </location>
</feature>
<dbReference type="PANTHER" id="PTHR11730">
    <property type="entry name" value="AMMONIUM TRANSPORTER"/>
    <property type="match status" value="1"/>
</dbReference>
<dbReference type="SUPFAM" id="SSF111352">
    <property type="entry name" value="Ammonium transporter"/>
    <property type="match status" value="1"/>
</dbReference>
<keyword evidence="6 8" id="KW-0472">Membrane</keyword>
<dbReference type="GO" id="GO:0005886">
    <property type="term" value="C:plasma membrane"/>
    <property type="evidence" value="ECO:0007669"/>
    <property type="project" value="UniProtKB-SubCell"/>
</dbReference>
<sequence>MAFTPMAFSSTDTTLPATIGDVKTVSDDMDIFWLMFGAILVFFMQTGFAMLEVGSVSIKNTKNILIKNIGDASLGAICWWLLGYGVAFGDTSGKFIGTNNFDLKGALFEADDGTLTNGYSYASWLFQWAFAATAATIVSGAVAERVSFNAYIIYSVILTSFIYPVVVHWGWAGGWASAWRETDLLFGCGVIDFAGSGVVHMTGGLAALCAAIVVGPRTGRFNEDGTANTLPQQSAVLQSLGTLILWFGWYGFNGVSTLYIVGFAGVAAKTMVTTTISAAFGAVTTVLLGKFNLGHWDGGAANNGLLAGLVGVTAGCSTCEPEGAMVIGIISGFVYTYSSKMLVMLKIDDVVDAIPVHCFCGAWGVFAASLFATKDNYGMAYYDRADKCAGAFYGGAGNAVGANFVFILAVTAWVVATCTALFMGIKMTVGMRVDKEMEQIGMDDSKHGGQTYPEMMKGTTAA</sequence>
<reference evidence="10 11" key="1">
    <citation type="journal article" date="2010" name="Nature">
        <title>The Ectocarpus genome and the independent evolution of multicellularity in brown algae.</title>
        <authorList>
            <person name="Cock J.M."/>
            <person name="Sterck L."/>
            <person name="Rouze P."/>
            <person name="Scornet D."/>
            <person name="Allen A.E."/>
            <person name="Amoutzias G."/>
            <person name="Anthouard V."/>
            <person name="Artiguenave F."/>
            <person name="Aury J.M."/>
            <person name="Badger J.H."/>
            <person name="Beszteri B."/>
            <person name="Billiau K."/>
            <person name="Bonnet E."/>
            <person name="Bothwell J.H."/>
            <person name="Bowler C."/>
            <person name="Boyen C."/>
            <person name="Brownlee C."/>
            <person name="Carrano C.J."/>
            <person name="Charrier B."/>
            <person name="Cho G.Y."/>
            <person name="Coelho S.M."/>
            <person name="Collen J."/>
            <person name="Corre E."/>
            <person name="Da Silva C."/>
            <person name="Delage L."/>
            <person name="Delaroque N."/>
            <person name="Dittami S.M."/>
            <person name="Doulbeau S."/>
            <person name="Elias M."/>
            <person name="Farnham G."/>
            <person name="Gachon C.M."/>
            <person name="Gschloessl B."/>
            <person name="Heesch S."/>
            <person name="Jabbari K."/>
            <person name="Jubin C."/>
            <person name="Kawai H."/>
            <person name="Kimura K."/>
            <person name="Kloareg B."/>
            <person name="Kupper F.C."/>
            <person name="Lang D."/>
            <person name="Le Bail A."/>
            <person name="Leblanc C."/>
            <person name="Lerouge P."/>
            <person name="Lohr M."/>
            <person name="Lopez P.J."/>
            <person name="Martens C."/>
            <person name="Maumus F."/>
            <person name="Michel G."/>
            <person name="Miranda-Saavedra D."/>
            <person name="Morales J."/>
            <person name="Moreau H."/>
            <person name="Motomura T."/>
            <person name="Nagasato C."/>
            <person name="Napoli C.A."/>
            <person name="Nelson D.R."/>
            <person name="Nyvall-Collen P."/>
            <person name="Peters A.F."/>
            <person name="Pommier C."/>
            <person name="Potin P."/>
            <person name="Poulain J."/>
            <person name="Quesneville H."/>
            <person name="Read B."/>
            <person name="Rensing S.A."/>
            <person name="Ritter A."/>
            <person name="Rousvoal S."/>
            <person name="Samanta M."/>
            <person name="Samson G."/>
            <person name="Schroeder D.C."/>
            <person name="Segurens B."/>
            <person name="Strittmatter M."/>
            <person name="Tonon T."/>
            <person name="Tregear J.W."/>
            <person name="Valentin K."/>
            <person name="von Dassow P."/>
            <person name="Yamagishi T."/>
            <person name="Van de Peer Y."/>
            <person name="Wincker P."/>
        </authorList>
    </citation>
    <scope>NUCLEOTIDE SEQUENCE [LARGE SCALE GENOMIC DNA]</scope>
    <source>
        <strain evidence="11">Ec32 / CCAP1310/4</strain>
    </source>
</reference>
<feature type="transmembrane region" description="Helical" evidence="8">
    <location>
        <begin position="150"/>
        <end position="172"/>
    </location>
</feature>
<dbReference type="Proteomes" id="UP000002630">
    <property type="component" value="Linkage Group LG14"/>
</dbReference>
<proteinExistence type="inferred from homology"/>
<evidence type="ECO:0000256" key="5">
    <source>
        <dbReference type="ARBA" id="ARBA00022989"/>
    </source>
</evidence>
<accession>D7FR22</accession>
<dbReference type="PROSITE" id="PS01219">
    <property type="entry name" value="AMMONIUM_TRANSP"/>
    <property type="match status" value="1"/>
</dbReference>
<dbReference type="Gene3D" id="1.10.3430.10">
    <property type="entry name" value="Ammonium transporter AmtB like domains"/>
    <property type="match status" value="1"/>
</dbReference>
<keyword evidence="4 8" id="KW-0812">Transmembrane</keyword>
<evidence type="ECO:0000256" key="1">
    <source>
        <dbReference type="ARBA" id="ARBA00004141"/>
    </source>
</evidence>
<evidence type="ECO:0000256" key="7">
    <source>
        <dbReference type="ARBA" id="ARBA00023177"/>
    </source>
</evidence>
<evidence type="ECO:0000313" key="10">
    <source>
        <dbReference type="EMBL" id="CBJ26089.1"/>
    </source>
</evidence>
<dbReference type="InterPro" id="IPR001905">
    <property type="entry name" value="Ammonium_transpt"/>
</dbReference>
<comment type="subcellular location">
    <subcellularLocation>
        <location evidence="8">Cell membrane</location>
        <topology evidence="8">Multi-pass membrane protein</topology>
    </subcellularLocation>
    <subcellularLocation>
        <location evidence="1">Membrane</location>
        <topology evidence="1">Multi-pass membrane protein</topology>
    </subcellularLocation>
</comment>
<feature type="transmembrane region" description="Helical" evidence="8">
    <location>
        <begin position="125"/>
        <end position="143"/>
    </location>
</feature>
<dbReference type="NCBIfam" id="TIGR00836">
    <property type="entry name" value="amt"/>
    <property type="match status" value="1"/>
</dbReference>
<evidence type="ECO:0000256" key="3">
    <source>
        <dbReference type="ARBA" id="ARBA00022448"/>
    </source>
</evidence>
<feature type="transmembrane region" description="Helical" evidence="8">
    <location>
        <begin position="350"/>
        <end position="372"/>
    </location>
</feature>
<dbReference type="AlphaFoldDB" id="D7FR22"/>
<evidence type="ECO:0000256" key="6">
    <source>
        <dbReference type="ARBA" id="ARBA00023136"/>
    </source>
</evidence>
<dbReference type="OrthoDB" id="534912at2759"/>
<organism evidence="10 11">
    <name type="scientific">Ectocarpus siliculosus</name>
    <name type="common">Brown alga</name>
    <name type="synonym">Conferva siliculosa</name>
    <dbReference type="NCBI Taxonomy" id="2880"/>
    <lineage>
        <taxon>Eukaryota</taxon>
        <taxon>Sar</taxon>
        <taxon>Stramenopiles</taxon>
        <taxon>Ochrophyta</taxon>
        <taxon>PX clade</taxon>
        <taxon>Phaeophyceae</taxon>
        <taxon>Ectocarpales</taxon>
        <taxon>Ectocarpaceae</taxon>
        <taxon>Ectocarpus</taxon>
    </lineage>
</organism>
<dbReference type="PANTHER" id="PTHR11730:SF6">
    <property type="entry name" value="AMMONIUM TRANSPORTER"/>
    <property type="match status" value="1"/>
</dbReference>
<feature type="transmembrane region" description="Helical" evidence="8">
    <location>
        <begin position="404"/>
        <end position="425"/>
    </location>
</feature>
<evidence type="ECO:0000313" key="11">
    <source>
        <dbReference type="Proteomes" id="UP000002630"/>
    </source>
</evidence>
<dbReference type="InterPro" id="IPR029020">
    <property type="entry name" value="Ammonium/urea_transptr"/>
</dbReference>
<keyword evidence="3 8" id="KW-0813">Transport</keyword>
<dbReference type="InterPro" id="IPR018047">
    <property type="entry name" value="Ammonium_transpt_CS"/>
</dbReference>
<comment type="caution">
    <text evidence="8">Lacks conserved residue(s) required for the propagation of feature annotation.</text>
</comment>
<dbReference type="FunFam" id="1.10.3430.10:FF:000008">
    <property type="entry name" value="Ammonium transporter"/>
    <property type="match status" value="1"/>
</dbReference>
<name>D7FR22_ECTSI</name>
<dbReference type="Pfam" id="PF00909">
    <property type="entry name" value="Ammonium_transp"/>
    <property type="match status" value="1"/>
</dbReference>
<feature type="transmembrane region" description="Helical" evidence="8">
    <location>
        <begin position="72"/>
        <end position="89"/>
    </location>
</feature>
<dbReference type="STRING" id="2880.D7FR22"/>
<dbReference type="GO" id="GO:0097272">
    <property type="term" value="P:ammonium homeostasis"/>
    <property type="evidence" value="ECO:0007669"/>
    <property type="project" value="TreeGrafter"/>
</dbReference>
<evidence type="ECO:0000256" key="2">
    <source>
        <dbReference type="ARBA" id="ARBA00005887"/>
    </source>
</evidence>
<evidence type="ECO:0000256" key="4">
    <source>
        <dbReference type="ARBA" id="ARBA00022692"/>
    </source>
</evidence>
<dbReference type="InterPro" id="IPR024041">
    <property type="entry name" value="NH4_transpt_AmtB-like_dom"/>
</dbReference>
<feature type="transmembrane region" description="Helical" evidence="8">
    <location>
        <begin position="258"/>
        <end position="288"/>
    </location>
</feature>
<keyword evidence="11" id="KW-1185">Reference proteome</keyword>